<evidence type="ECO:0000256" key="2">
    <source>
        <dbReference type="SAM" id="Phobius"/>
    </source>
</evidence>
<dbReference type="Pfam" id="PF00497">
    <property type="entry name" value="SBP_bac_3"/>
    <property type="match status" value="2"/>
</dbReference>
<dbReference type="SUPFAM" id="SSF55073">
    <property type="entry name" value="Nucleotide cyclase"/>
    <property type="match status" value="1"/>
</dbReference>
<reference evidence="5" key="1">
    <citation type="journal article" date="2010" name="BMC Genomics">
        <title>Clostridium sticklandii, a specialist in amino acid degradation:revisiting its metabolism through its genome sequence.</title>
        <authorList>
            <person name="Fonknechten N."/>
            <person name="Chaussonnerie S."/>
            <person name="Tricot S."/>
            <person name="Lajus A."/>
            <person name="Andreesen J.R."/>
            <person name="Perchat N."/>
            <person name="Pelletier E."/>
            <person name="Gouyvenoux M."/>
            <person name="Barbe V."/>
            <person name="Salanoubat M."/>
            <person name="Le Paslier D."/>
            <person name="Weissenbach J."/>
            <person name="Cohen G.N."/>
            <person name="Kreimeyer A."/>
        </authorList>
    </citation>
    <scope>NUCLEOTIDE SEQUENCE [LARGE SCALE GENOMIC DNA]</scope>
    <source>
        <strain evidence="5">ATCC 12662 / DSM 519 / JCM 1433 / CCUG 9281 / NCIMB 10654 / HF</strain>
    </source>
</reference>
<gene>
    <name evidence="4" type="ordered locus">CLOST_0496</name>
</gene>
<dbReference type="PROSITE" id="PS50887">
    <property type="entry name" value="GGDEF"/>
    <property type="match status" value="1"/>
</dbReference>
<accession>E3PW07</accession>
<dbReference type="Proteomes" id="UP000007041">
    <property type="component" value="Chromosome"/>
</dbReference>
<evidence type="ECO:0000313" key="5">
    <source>
        <dbReference type="Proteomes" id="UP000007041"/>
    </source>
</evidence>
<evidence type="ECO:0000259" key="3">
    <source>
        <dbReference type="PROSITE" id="PS50887"/>
    </source>
</evidence>
<dbReference type="PANTHER" id="PTHR35936">
    <property type="entry name" value="MEMBRANE-BOUND LYTIC MUREIN TRANSGLYCOSYLASE F"/>
    <property type="match status" value="1"/>
</dbReference>
<dbReference type="InterPro" id="IPR029787">
    <property type="entry name" value="Nucleotide_cyclase"/>
</dbReference>
<dbReference type="Gene3D" id="3.30.70.270">
    <property type="match status" value="1"/>
</dbReference>
<dbReference type="HOGENOM" id="CLU_433265_0_0_9"/>
<dbReference type="SUPFAM" id="SSF53850">
    <property type="entry name" value="Periplasmic binding protein-like II"/>
    <property type="match status" value="2"/>
</dbReference>
<dbReference type="STRING" id="1511.CLOST_0496"/>
<dbReference type="CDD" id="cd01007">
    <property type="entry name" value="PBP2_BvgS_HisK_like"/>
    <property type="match status" value="1"/>
</dbReference>
<dbReference type="Gene3D" id="3.40.190.10">
    <property type="entry name" value="Periplasmic binding protein-like II"/>
    <property type="match status" value="4"/>
</dbReference>
<keyword evidence="1" id="KW-0732">Signal</keyword>
<dbReference type="eggNOG" id="COG0834">
    <property type="taxonomic scope" value="Bacteria"/>
</dbReference>
<feature type="domain" description="GGDEF" evidence="3">
    <location>
        <begin position="586"/>
        <end position="716"/>
    </location>
</feature>
<keyword evidence="2" id="KW-0472">Membrane</keyword>
<name>E3PW07_ACESD</name>
<dbReference type="InterPro" id="IPR001638">
    <property type="entry name" value="Solute-binding_3/MltF_N"/>
</dbReference>
<protein>
    <recommendedName>
        <fullName evidence="3">GGDEF domain-containing protein</fullName>
    </recommendedName>
</protein>
<dbReference type="AlphaFoldDB" id="E3PW07"/>
<dbReference type="SMART" id="SM00062">
    <property type="entry name" value="PBPb"/>
    <property type="match status" value="2"/>
</dbReference>
<organism evidence="4 5">
    <name type="scientific">Acetoanaerobium sticklandii (strain ATCC 12662 / DSM 519 / JCM 1433 / CCUG 9281 / NCIMB 10654 / HF)</name>
    <name type="common">Clostridium sticklandii</name>
    <dbReference type="NCBI Taxonomy" id="499177"/>
    <lineage>
        <taxon>Bacteria</taxon>
        <taxon>Bacillati</taxon>
        <taxon>Bacillota</taxon>
        <taxon>Clostridia</taxon>
        <taxon>Peptostreptococcales</taxon>
        <taxon>Filifactoraceae</taxon>
        <taxon>Acetoanaerobium</taxon>
    </lineage>
</organism>
<evidence type="ECO:0000313" key="4">
    <source>
        <dbReference type="EMBL" id="CBH20622.1"/>
    </source>
</evidence>
<evidence type="ECO:0000256" key="1">
    <source>
        <dbReference type="ARBA" id="ARBA00022729"/>
    </source>
</evidence>
<feature type="transmembrane region" description="Helical" evidence="2">
    <location>
        <begin position="518"/>
        <end position="540"/>
    </location>
</feature>
<feature type="transmembrane region" description="Helical" evidence="2">
    <location>
        <begin position="9"/>
        <end position="30"/>
    </location>
</feature>
<dbReference type="BioCyc" id="CSTI499177:GJE9-538-MONOMER"/>
<dbReference type="SMART" id="SM00267">
    <property type="entry name" value="GGDEF"/>
    <property type="match status" value="1"/>
</dbReference>
<proteinExistence type="predicted"/>
<dbReference type="Pfam" id="PF00990">
    <property type="entry name" value="GGDEF"/>
    <property type="match status" value="1"/>
</dbReference>
<dbReference type="CDD" id="cd01949">
    <property type="entry name" value="GGDEF"/>
    <property type="match status" value="1"/>
</dbReference>
<keyword evidence="5" id="KW-1185">Reference proteome</keyword>
<keyword evidence="2" id="KW-0812">Transmembrane</keyword>
<dbReference type="NCBIfam" id="TIGR00254">
    <property type="entry name" value="GGDEF"/>
    <property type="match status" value="1"/>
</dbReference>
<dbReference type="InterPro" id="IPR000160">
    <property type="entry name" value="GGDEF_dom"/>
</dbReference>
<dbReference type="KEGG" id="cst:CLOST_0496"/>
<sequence length="716" mass="81317">MGVVDIRRIFIRLFTLIFIFINILFSYSSYALSSSIPFTSEELNFLKAHENETFLLGLDPYSGMDYFEFRGQKAGFLLDVIKLIERETKINIEIASEKSWGEAVSGLSTRDIDILFGANPTLLRRQYMEFTRPMIQYPYAVFAKKGSAVQTIGDLDNKKVAFIDGDINLQPFLDIYNNIHPKIRIFPDQKAALEALSAGAVDGFVVSGGVIIHDFIYNYSDLNYIAEVNTLTSDMTFSTLKENAILAGILDKIIEKYLDTEINEAIENSEVLFNRKILRLTESELNWLDKNETVTVGVADDYLPFDYYSNGEYQGVAGSVFNELSHLIRLNVNVVHGSFSDIYSKALNREIDVVNMAKTPDRINHFYFPQPFSYERDEIYGKRESMHVQDVYGLEGKKVAVIDGFWHEEYLLKNLREVEIIKTKSVEESISKVDKGEADYLIENPTVADFYIQGLGYTSIIKKGSTSSDSFLYFGISKNKPELYSIIDKTISLISYEELKHRGLSNVPVPEPIKYKRLTLVIAMLTATMFIIALFTFRILKSLANEKAKTLLLSERTKLLYTDSLTGLKNRTCFKDMETEFNCMGFPQLIIMADMNNLKKTNDLYGHHMGDLLIKKCSKILEQVFDNALIFRMGGDEFLILYAGNIDTQIEDKIDLVNEIASNTSISDGTSTIKGLSIAMGASSRQSIDDDFNEKMIEADNNMYIHKKFIKSIAKS</sequence>
<dbReference type="GeneID" id="35558170"/>
<keyword evidence="2" id="KW-1133">Transmembrane helix</keyword>
<dbReference type="EMBL" id="FP565809">
    <property type="protein sequence ID" value="CBH20622.1"/>
    <property type="molecule type" value="Genomic_DNA"/>
</dbReference>
<dbReference type="InterPro" id="IPR043128">
    <property type="entry name" value="Rev_trsase/Diguanyl_cyclase"/>
</dbReference>
<dbReference type="eggNOG" id="COG3437">
    <property type="taxonomic scope" value="Bacteria"/>
</dbReference>